<gene>
    <name evidence="3" type="ORF">F7310_02285</name>
</gene>
<dbReference type="PANTHER" id="PTHR34039:SF1">
    <property type="entry name" value="UPF0102 PROTEIN YRAN"/>
    <property type="match status" value="1"/>
</dbReference>
<dbReference type="Proteomes" id="UP000184222">
    <property type="component" value="Chromosome"/>
</dbReference>
<comment type="similarity">
    <text evidence="1 2">Belongs to the UPF0102 family.</text>
</comment>
<accession>A0A1L4BQX2</accession>
<dbReference type="NCBIfam" id="NF011275">
    <property type="entry name" value="PRK14682.1"/>
    <property type="match status" value="1"/>
</dbReference>
<evidence type="ECO:0000256" key="1">
    <source>
        <dbReference type="ARBA" id="ARBA00006738"/>
    </source>
</evidence>
<keyword evidence="4" id="KW-1185">Reference proteome</keyword>
<dbReference type="NCBIfam" id="NF009150">
    <property type="entry name" value="PRK12497.1-3"/>
    <property type="match status" value="1"/>
</dbReference>
<dbReference type="HAMAP" id="MF_00048">
    <property type="entry name" value="UPF0102"/>
    <property type="match status" value="1"/>
</dbReference>
<evidence type="ECO:0000313" key="3">
    <source>
        <dbReference type="EMBL" id="API86250.1"/>
    </source>
</evidence>
<dbReference type="InterPro" id="IPR011856">
    <property type="entry name" value="tRNA_endonuc-like_dom_sf"/>
</dbReference>
<dbReference type="Pfam" id="PF02021">
    <property type="entry name" value="UPF0102"/>
    <property type="match status" value="1"/>
</dbReference>
<protein>
    <recommendedName>
        <fullName evidence="2">UPF0102 protein F7310_02285</fullName>
    </recommendedName>
</protein>
<dbReference type="AlphaFoldDB" id="A0A1L4BQX2"/>
<reference evidence="3 4" key="1">
    <citation type="journal article" date="2016" name="Appl. Environ. Microbiol.">
        <title>Whole genome relationships among Francisella bacteria of diverse origin define new species and provide specific regions for detection.</title>
        <authorList>
            <person name="Challacombe J.F."/>
            <person name="Petersen J.M."/>
            <person name="Gallegos-Graves V."/>
            <person name="Hodge D."/>
            <person name="Pillai S."/>
            <person name="Kuske C.R."/>
        </authorList>
    </citation>
    <scope>NUCLEOTIDE SEQUENCE [LARGE SCALE GENOMIC DNA]</scope>
    <source>
        <strain evidence="4">TX07-7310</strain>
    </source>
</reference>
<dbReference type="PANTHER" id="PTHR34039">
    <property type="entry name" value="UPF0102 PROTEIN YRAN"/>
    <property type="match status" value="1"/>
</dbReference>
<dbReference type="OrthoDB" id="9794876at2"/>
<dbReference type="RefSeq" id="WP_072711457.1">
    <property type="nucleotide sequence ID" value="NZ_CP016796.1"/>
</dbReference>
<organism evidence="3 4">
    <name type="scientific">Francisella uliginis</name>
    <dbReference type="NCBI Taxonomy" id="573570"/>
    <lineage>
        <taxon>Bacteria</taxon>
        <taxon>Pseudomonadati</taxon>
        <taxon>Pseudomonadota</taxon>
        <taxon>Gammaproteobacteria</taxon>
        <taxon>Thiotrichales</taxon>
        <taxon>Francisellaceae</taxon>
        <taxon>Francisella</taxon>
    </lineage>
</organism>
<dbReference type="KEGG" id="frx:F7310_02285"/>
<proteinExistence type="inferred from homology"/>
<dbReference type="GO" id="GO:0003676">
    <property type="term" value="F:nucleic acid binding"/>
    <property type="evidence" value="ECO:0007669"/>
    <property type="project" value="InterPro"/>
</dbReference>
<sequence length="119" mass="13834">MNKTKTEIGNKAELQACKFLNSQGLKIIDQNFKALPYGEIDIITLDKNILIFVEVKYRSKTKFAKAEEMLTYSKQQKLINTANIFLQQNPNYENYECRFDLIAINESDINWIKNAFGVM</sequence>
<dbReference type="Gene3D" id="3.40.1350.10">
    <property type="match status" value="1"/>
</dbReference>
<dbReference type="STRING" id="573570.F7310_02285"/>
<dbReference type="CDD" id="cd20736">
    <property type="entry name" value="PoNe_Nuclease"/>
    <property type="match status" value="1"/>
</dbReference>
<name>A0A1L4BQX2_9GAMM</name>
<dbReference type="EMBL" id="CP016796">
    <property type="protein sequence ID" value="API86250.1"/>
    <property type="molecule type" value="Genomic_DNA"/>
</dbReference>
<dbReference type="NCBIfam" id="TIGR00252">
    <property type="entry name" value="YraN family protein"/>
    <property type="match status" value="1"/>
</dbReference>
<dbReference type="InterPro" id="IPR003509">
    <property type="entry name" value="UPF0102_YraN-like"/>
</dbReference>
<dbReference type="SUPFAM" id="SSF52980">
    <property type="entry name" value="Restriction endonuclease-like"/>
    <property type="match status" value="1"/>
</dbReference>
<dbReference type="InterPro" id="IPR011335">
    <property type="entry name" value="Restrct_endonuc-II-like"/>
</dbReference>
<evidence type="ECO:0000313" key="4">
    <source>
        <dbReference type="Proteomes" id="UP000184222"/>
    </source>
</evidence>
<evidence type="ECO:0000256" key="2">
    <source>
        <dbReference type="HAMAP-Rule" id="MF_00048"/>
    </source>
</evidence>